<keyword evidence="3" id="KW-1185">Reference proteome</keyword>
<dbReference type="KEGG" id="psoj:PHYSODRAFT_404882"/>
<protein>
    <submittedName>
        <fullName evidence="2">Uncharacterized protein</fullName>
    </submittedName>
</protein>
<organism evidence="2 3">
    <name type="scientific">Phytophthora sojae (strain P6497)</name>
    <name type="common">Soybean stem and root rot agent</name>
    <name type="synonym">Phytophthora megasperma f. sp. glycines</name>
    <dbReference type="NCBI Taxonomy" id="1094619"/>
    <lineage>
        <taxon>Eukaryota</taxon>
        <taxon>Sar</taxon>
        <taxon>Stramenopiles</taxon>
        <taxon>Oomycota</taxon>
        <taxon>Peronosporomycetes</taxon>
        <taxon>Peronosporales</taxon>
        <taxon>Peronosporaceae</taxon>
        <taxon>Phytophthora</taxon>
    </lineage>
</organism>
<name>G5AIK6_PHYSP</name>
<feature type="signal peptide" evidence="1">
    <location>
        <begin position="1"/>
        <end position="23"/>
    </location>
</feature>
<feature type="non-terminal residue" evidence="2">
    <location>
        <position position="102"/>
    </location>
</feature>
<dbReference type="InParanoid" id="G5AIK6"/>
<evidence type="ECO:0000256" key="1">
    <source>
        <dbReference type="SAM" id="SignalP"/>
    </source>
</evidence>
<dbReference type="Proteomes" id="UP000002640">
    <property type="component" value="Unassembled WGS sequence"/>
</dbReference>
<dbReference type="RefSeq" id="XP_009539907.1">
    <property type="nucleotide sequence ID" value="XM_009541612.1"/>
</dbReference>
<accession>G5AIK6</accession>
<evidence type="ECO:0000313" key="2">
    <source>
        <dbReference type="EMBL" id="EGZ04616.1"/>
    </source>
</evidence>
<dbReference type="EMBL" id="JH159177">
    <property type="protein sequence ID" value="EGZ04616.1"/>
    <property type="molecule type" value="Genomic_DNA"/>
</dbReference>
<reference evidence="2 3" key="1">
    <citation type="journal article" date="2006" name="Science">
        <title>Phytophthora genome sequences uncover evolutionary origins and mechanisms of pathogenesis.</title>
        <authorList>
            <person name="Tyler B.M."/>
            <person name="Tripathy S."/>
            <person name="Zhang X."/>
            <person name="Dehal P."/>
            <person name="Jiang R.H."/>
            <person name="Aerts A."/>
            <person name="Arredondo F.D."/>
            <person name="Baxter L."/>
            <person name="Bensasson D."/>
            <person name="Beynon J.L."/>
            <person name="Chapman J."/>
            <person name="Damasceno C.M."/>
            <person name="Dorrance A.E."/>
            <person name="Dou D."/>
            <person name="Dickerman A.W."/>
            <person name="Dubchak I.L."/>
            <person name="Garbelotto M."/>
            <person name="Gijzen M."/>
            <person name="Gordon S.G."/>
            <person name="Govers F."/>
            <person name="Grunwald N.J."/>
            <person name="Huang W."/>
            <person name="Ivors K.L."/>
            <person name="Jones R.W."/>
            <person name="Kamoun S."/>
            <person name="Krampis K."/>
            <person name="Lamour K.H."/>
            <person name="Lee M.K."/>
            <person name="McDonald W.H."/>
            <person name="Medina M."/>
            <person name="Meijer H.J."/>
            <person name="Nordberg E.K."/>
            <person name="Maclean D.J."/>
            <person name="Ospina-Giraldo M.D."/>
            <person name="Morris P.F."/>
            <person name="Phuntumart V."/>
            <person name="Putnam N.H."/>
            <person name="Rash S."/>
            <person name="Rose J.K."/>
            <person name="Sakihama Y."/>
            <person name="Salamov A.A."/>
            <person name="Savidor A."/>
            <person name="Scheuring C.F."/>
            <person name="Smith B.M."/>
            <person name="Sobral B.W."/>
            <person name="Terry A."/>
            <person name="Torto-Alalibo T.A."/>
            <person name="Win J."/>
            <person name="Xu Z."/>
            <person name="Zhang H."/>
            <person name="Grigoriev I.V."/>
            <person name="Rokhsar D.S."/>
            <person name="Boore J.L."/>
        </authorList>
    </citation>
    <scope>NUCLEOTIDE SEQUENCE [LARGE SCALE GENOMIC DNA]</scope>
    <source>
        <strain evidence="2 3">P6497</strain>
    </source>
</reference>
<keyword evidence="1" id="KW-0732">Signal</keyword>
<dbReference type="GeneID" id="20651397"/>
<dbReference type="AlphaFoldDB" id="G5AIK6"/>
<evidence type="ECO:0000313" key="3">
    <source>
        <dbReference type="Proteomes" id="UP000002640"/>
    </source>
</evidence>
<dbReference type="OMA" id="YTIPESR"/>
<sequence>MVRVLKPFSVVLATALSLGLAAAADPTVSVLGDATYTIPESRGVICIGSGDVPTGTACPLKGDVASEACREGIPSYNGGECVAPKDAQCVIVTGTTWGCAFP</sequence>
<feature type="chain" id="PRO_5003473530" evidence="1">
    <location>
        <begin position="24"/>
        <end position="102"/>
    </location>
</feature>
<proteinExistence type="predicted"/>
<gene>
    <name evidence="2" type="ORF">PHYSODRAFT_404882</name>
</gene>
<dbReference type="STRING" id="1094619.G5AIK6"/>